<accession>A0A927N3J1</accession>
<sequence>MGNLLAWINDHLWVAWTVLAVALAAVELLTLDLLFLMIAAGALAGAVAALVGGGPAISIIVAIVVALGMLAAVRPVALRHLREAPTIRTGISALVGKTGVVVEQVHSHGGRVKIGGEIWSARPYDEHSTIEPGKSVDVLSIEGVTAFVHESEQPWQL</sequence>
<dbReference type="RefSeq" id="WP_192753700.1">
    <property type="nucleotide sequence ID" value="NZ_BAABJL010000095.1"/>
</dbReference>
<dbReference type="InterPro" id="IPR002810">
    <property type="entry name" value="NfeD-like_C"/>
</dbReference>
<feature type="transmembrane region" description="Helical" evidence="5">
    <location>
        <begin position="57"/>
        <end position="78"/>
    </location>
</feature>
<evidence type="ECO:0000256" key="3">
    <source>
        <dbReference type="ARBA" id="ARBA00022989"/>
    </source>
</evidence>
<evidence type="ECO:0000256" key="2">
    <source>
        <dbReference type="ARBA" id="ARBA00022692"/>
    </source>
</evidence>
<evidence type="ECO:0000313" key="8">
    <source>
        <dbReference type="Proteomes" id="UP000638648"/>
    </source>
</evidence>
<dbReference type="GO" id="GO:0008233">
    <property type="term" value="F:peptidase activity"/>
    <property type="evidence" value="ECO:0007669"/>
    <property type="project" value="UniProtKB-KW"/>
</dbReference>
<protein>
    <submittedName>
        <fullName evidence="7">Membrane protein implicated in regulation of membrane protease activity</fullName>
    </submittedName>
</protein>
<dbReference type="GO" id="GO:0005886">
    <property type="term" value="C:plasma membrane"/>
    <property type="evidence" value="ECO:0007669"/>
    <property type="project" value="TreeGrafter"/>
</dbReference>
<keyword evidence="4 5" id="KW-0472">Membrane</keyword>
<comment type="caution">
    <text evidence="7">The sequence shown here is derived from an EMBL/GenBank/DDBJ whole genome shotgun (WGS) entry which is preliminary data.</text>
</comment>
<dbReference type="InterPro" id="IPR052165">
    <property type="entry name" value="Membrane_assoc_protease"/>
</dbReference>
<feature type="transmembrane region" description="Helical" evidence="5">
    <location>
        <begin position="6"/>
        <end position="26"/>
    </location>
</feature>
<evidence type="ECO:0000256" key="1">
    <source>
        <dbReference type="ARBA" id="ARBA00004141"/>
    </source>
</evidence>
<comment type="subcellular location">
    <subcellularLocation>
        <location evidence="1">Membrane</location>
        <topology evidence="1">Multi-pass membrane protein</topology>
    </subcellularLocation>
</comment>
<proteinExistence type="predicted"/>
<dbReference type="GO" id="GO:0006508">
    <property type="term" value="P:proteolysis"/>
    <property type="evidence" value="ECO:0007669"/>
    <property type="project" value="UniProtKB-KW"/>
</dbReference>
<feature type="domain" description="NfeD-like C-terminal" evidence="6">
    <location>
        <begin position="93"/>
        <end position="149"/>
    </location>
</feature>
<dbReference type="PANTHER" id="PTHR33507">
    <property type="entry name" value="INNER MEMBRANE PROTEIN YBBJ"/>
    <property type="match status" value="1"/>
</dbReference>
<dbReference type="SUPFAM" id="SSF141322">
    <property type="entry name" value="NfeD domain-like"/>
    <property type="match status" value="1"/>
</dbReference>
<dbReference type="AlphaFoldDB" id="A0A927N3J1"/>
<dbReference type="InterPro" id="IPR012340">
    <property type="entry name" value="NA-bd_OB-fold"/>
</dbReference>
<feature type="transmembrane region" description="Helical" evidence="5">
    <location>
        <begin position="33"/>
        <end position="51"/>
    </location>
</feature>
<keyword evidence="7" id="KW-0378">Hydrolase</keyword>
<dbReference type="Pfam" id="PF01957">
    <property type="entry name" value="NfeD"/>
    <property type="match status" value="1"/>
</dbReference>
<evidence type="ECO:0000313" key="7">
    <source>
        <dbReference type="EMBL" id="MBE1610313.1"/>
    </source>
</evidence>
<keyword evidence="7" id="KW-0645">Protease</keyword>
<dbReference type="EMBL" id="JADBEM010000001">
    <property type="protein sequence ID" value="MBE1610313.1"/>
    <property type="molecule type" value="Genomic_DNA"/>
</dbReference>
<gene>
    <name evidence="7" type="ORF">HEB94_007161</name>
</gene>
<keyword evidence="3 5" id="KW-1133">Transmembrane helix</keyword>
<dbReference type="Proteomes" id="UP000638648">
    <property type="component" value="Unassembled WGS sequence"/>
</dbReference>
<reference evidence="7" key="1">
    <citation type="submission" date="2020-10" db="EMBL/GenBank/DDBJ databases">
        <title>Sequencing the genomes of 1000 actinobacteria strains.</title>
        <authorList>
            <person name="Klenk H.-P."/>
        </authorList>
    </citation>
    <scope>NUCLEOTIDE SEQUENCE</scope>
    <source>
        <strain evidence="7">DSM 45354</strain>
    </source>
</reference>
<keyword evidence="2 5" id="KW-0812">Transmembrane</keyword>
<name>A0A927N3J1_9ACTN</name>
<organism evidence="7 8">
    <name type="scientific">Actinopolymorpha pittospori</name>
    <dbReference type="NCBI Taxonomy" id="648752"/>
    <lineage>
        <taxon>Bacteria</taxon>
        <taxon>Bacillati</taxon>
        <taxon>Actinomycetota</taxon>
        <taxon>Actinomycetes</taxon>
        <taxon>Propionibacteriales</taxon>
        <taxon>Actinopolymorphaceae</taxon>
        <taxon>Actinopolymorpha</taxon>
    </lineage>
</organism>
<evidence type="ECO:0000256" key="4">
    <source>
        <dbReference type="ARBA" id="ARBA00023136"/>
    </source>
</evidence>
<dbReference type="Gene3D" id="2.40.50.140">
    <property type="entry name" value="Nucleic acid-binding proteins"/>
    <property type="match status" value="1"/>
</dbReference>
<keyword evidence="8" id="KW-1185">Reference proteome</keyword>
<dbReference type="PANTHER" id="PTHR33507:SF3">
    <property type="entry name" value="INNER MEMBRANE PROTEIN YBBJ"/>
    <property type="match status" value="1"/>
</dbReference>
<evidence type="ECO:0000256" key="5">
    <source>
        <dbReference type="SAM" id="Phobius"/>
    </source>
</evidence>
<evidence type="ECO:0000259" key="6">
    <source>
        <dbReference type="Pfam" id="PF01957"/>
    </source>
</evidence>